<accession>A0A7W7AK54</accession>
<organism evidence="1 2">
    <name type="scientific">Sphingomonas abaci</name>
    <dbReference type="NCBI Taxonomy" id="237611"/>
    <lineage>
        <taxon>Bacteria</taxon>
        <taxon>Pseudomonadati</taxon>
        <taxon>Pseudomonadota</taxon>
        <taxon>Alphaproteobacteria</taxon>
        <taxon>Sphingomonadales</taxon>
        <taxon>Sphingomonadaceae</taxon>
        <taxon>Sphingomonas</taxon>
    </lineage>
</organism>
<gene>
    <name evidence="1" type="ORF">GGQ96_002477</name>
</gene>
<dbReference type="InterPro" id="IPR043519">
    <property type="entry name" value="NT_sf"/>
</dbReference>
<sequence>MIRAGTPAARALADVAAAMRDARHDWWIIGSAAVALLGGDTPLADIDLLIDPRDGHALLARLKVAPLAPDRDARFRSATFARWTGSWMPVEIMADLYVGHDGGWQRVAPTTRQPVPVGGETVYVPERWEMIALLHRFGRPKDLQRARLLVMRP</sequence>
<evidence type="ECO:0000313" key="1">
    <source>
        <dbReference type="EMBL" id="MBB4618341.1"/>
    </source>
</evidence>
<dbReference type="SUPFAM" id="SSF81301">
    <property type="entry name" value="Nucleotidyltransferase"/>
    <property type="match status" value="1"/>
</dbReference>
<name>A0A7W7AK54_9SPHN</name>
<comment type="caution">
    <text evidence="1">The sequence shown here is derived from an EMBL/GenBank/DDBJ whole genome shotgun (WGS) entry which is preliminary data.</text>
</comment>
<protein>
    <submittedName>
        <fullName evidence="1">Uncharacterized protein</fullName>
    </submittedName>
</protein>
<dbReference type="Pfam" id="PF10706">
    <property type="entry name" value="Aminoglyc_resit"/>
    <property type="match status" value="1"/>
</dbReference>
<reference evidence="1 2" key="1">
    <citation type="submission" date="2020-08" db="EMBL/GenBank/DDBJ databases">
        <title>Genomic Encyclopedia of Type Strains, Phase IV (KMG-IV): sequencing the most valuable type-strain genomes for metagenomic binning, comparative biology and taxonomic classification.</title>
        <authorList>
            <person name="Goeker M."/>
        </authorList>
    </citation>
    <scope>NUCLEOTIDE SEQUENCE [LARGE SCALE GENOMIC DNA]</scope>
    <source>
        <strain evidence="1 2">DSM 15867</strain>
    </source>
</reference>
<keyword evidence="2" id="KW-1185">Reference proteome</keyword>
<dbReference type="Proteomes" id="UP000574769">
    <property type="component" value="Unassembled WGS sequence"/>
</dbReference>
<dbReference type="EMBL" id="JACHNY010000004">
    <property type="protein sequence ID" value="MBB4618341.1"/>
    <property type="molecule type" value="Genomic_DNA"/>
</dbReference>
<evidence type="ECO:0000313" key="2">
    <source>
        <dbReference type="Proteomes" id="UP000574769"/>
    </source>
</evidence>
<dbReference type="AlphaFoldDB" id="A0A7W7AK54"/>
<dbReference type="InterPro" id="IPR019646">
    <property type="entry name" value="Aminoglyc_AdlTrfase"/>
</dbReference>
<dbReference type="Gene3D" id="3.30.460.40">
    <property type="match status" value="1"/>
</dbReference>
<dbReference type="RefSeq" id="WP_246360461.1">
    <property type="nucleotide sequence ID" value="NZ_JACHNY010000004.1"/>
</dbReference>
<proteinExistence type="predicted"/>